<protein>
    <submittedName>
        <fullName evidence="3">SDR family oxidoreductase</fullName>
    </submittedName>
</protein>
<dbReference type="PANTHER" id="PTHR43639:SF1">
    <property type="entry name" value="SHORT-CHAIN DEHYDROGENASE_REDUCTASE FAMILY PROTEIN"/>
    <property type="match status" value="1"/>
</dbReference>
<evidence type="ECO:0000256" key="2">
    <source>
        <dbReference type="ARBA" id="ARBA00023002"/>
    </source>
</evidence>
<gene>
    <name evidence="3" type="ORF">EES38_06170</name>
</gene>
<evidence type="ECO:0000256" key="1">
    <source>
        <dbReference type="ARBA" id="ARBA00006484"/>
    </source>
</evidence>
<dbReference type="Pfam" id="PF00106">
    <property type="entry name" value="adh_short"/>
    <property type="match status" value="1"/>
</dbReference>
<evidence type="ECO:0000313" key="3">
    <source>
        <dbReference type="EMBL" id="RQW64172.1"/>
    </source>
</evidence>
<reference evidence="3 4" key="1">
    <citation type="submission" date="2018-11" db="EMBL/GenBank/DDBJ databases">
        <title>Vibrio LJC006 sp. nov., isolated from seawater during the bloom of the enteromorpha.</title>
        <authorList>
            <person name="Liang J."/>
        </authorList>
    </citation>
    <scope>NUCLEOTIDE SEQUENCE [LARGE SCALE GENOMIC DNA]</scope>
    <source>
        <strain evidence="3 4">LJC006</strain>
    </source>
</reference>
<comment type="caution">
    <text evidence="3">The sequence shown here is derived from an EMBL/GenBank/DDBJ whole genome shotgun (WGS) entry which is preliminary data.</text>
</comment>
<dbReference type="Gene3D" id="3.40.50.720">
    <property type="entry name" value="NAD(P)-binding Rossmann-like Domain"/>
    <property type="match status" value="1"/>
</dbReference>
<dbReference type="GO" id="GO:0016491">
    <property type="term" value="F:oxidoreductase activity"/>
    <property type="evidence" value="ECO:0007669"/>
    <property type="project" value="UniProtKB-KW"/>
</dbReference>
<comment type="similarity">
    <text evidence="1">Belongs to the short-chain dehydrogenases/reductases (SDR) family.</text>
</comment>
<dbReference type="InterPro" id="IPR002347">
    <property type="entry name" value="SDR_fam"/>
</dbReference>
<evidence type="ECO:0000313" key="4">
    <source>
        <dbReference type="Proteomes" id="UP000281112"/>
    </source>
</evidence>
<proteinExistence type="inferred from homology"/>
<dbReference type="OrthoDB" id="5918124at2"/>
<dbReference type="CDD" id="cd05233">
    <property type="entry name" value="SDR_c"/>
    <property type="match status" value="1"/>
</dbReference>
<dbReference type="InterPro" id="IPR036291">
    <property type="entry name" value="NAD(P)-bd_dom_sf"/>
</dbReference>
<sequence length="220" mass="24313">MHITNSIILITSAGSLLGGALAERFCELGAKLILVDQCPIGLKNTCQRCEIYSGQVECMLMHDYSTASIEAVFTHIDNKFQHSPDVLINLWPKPDIPSIIDEQPIEAFSSNISSIATTLFSFVQLCAQRMRNESKGGVVVNIIASTEPHNRKGMDHTASMVSGFTQSWAKELTPFNIRVGGILPNASNEEEPMNELLDDVIRNTEYIVENEYFSGRTMSA</sequence>
<dbReference type="RefSeq" id="WP_124936292.1">
    <property type="nucleotide sequence ID" value="NZ_RJVQ01000002.1"/>
</dbReference>
<dbReference type="NCBIfam" id="NF006464">
    <property type="entry name" value="PRK08862.1"/>
    <property type="match status" value="1"/>
</dbReference>
<dbReference type="EMBL" id="RJVQ01000002">
    <property type="protein sequence ID" value="RQW64172.1"/>
    <property type="molecule type" value="Genomic_DNA"/>
</dbReference>
<dbReference type="Proteomes" id="UP000281112">
    <property type="component" value="Unassembled WGS sequence"/>
</dbReference>
<accession>A0A3N9U3L9</accession>
<organism evidence="3 4">
    <name type="scientific">Vibrio viridaestus</name>
    <dbReference type="NCBI Taxonomy" id="2487322"/>
    <lineage>
        <taxon>Bacteria</taxon>
        <taxon>Pseudomonadati</taxon>
        <taxon>Pseudomonadota</taxon>
        <taxon>Gammaproteobacteria</taxon>
        <taxon>Vibrionales</taxon>
        <taxon>Vibrionaceae</taxon>
        <taxon>Vibrio</taxon>
    </lineage>
</organism>
<keyword evidence="4" id="KW-1185">Reference proteome</keyword>
<name>A0A3N9U3L9_9VIBR</name>
<dbReference type="SUPFAM" id="SSF51735">
    <property type="entry name" value="NAD(P)-binding Rossmann-fold domains"/>
    <property type="match status" value="1"/>
</dbReference>
<keyword evidence="2" id="KW-0560">Oxidoreductase</keyword>
<dbReference type="PANTHER" id="PTHR43639">
    <property type="entry name" value="OXIDOREDUCTASE, SHORT-CHAIN DEHYDROGENASE/REDUCTASE FAMILY (AFU_ORTHOLOGUE AFUA_5G02870)"/>
    <property type="match status" value="1"/>
</dbReference>
<dbReference type="AlphaFoldDB" id="A0A3N9U3L9"/>